<dbReference type="Pfam" id="PF12937">
    <property type="entry name" value="F-box-like"/>
    <property type="match status" value="1"/>
</dbReference>
<sequence>MLTIEEQFELGRLRVLATELVEAALDKFARRLRDLLQAMFEEAFELSPGWAQVSPFHKLPPELCSAIFYALLASSSPASWEFRNDRARLLLVCKSWNHIVLHDPLIWTTVTISHSTKLSTLERVIRVTSAQLLAVYILDLRVSEDLDSAIDRSPLLTLFDHLTPTSDRWTDLVLVTPSVHVRAHVLDKTRDLPCSRLRSMTLQAPLTCFYPLPSDFTGELTLTALRRLILHRVVFPVWVPVPMPNLEVLSISDAIPSNSPTRNQLYALLANSPRLHTLELLRVGIRLPWEAPAAYAPLIEISAPSVTTLALAFDCRTISSIALLSFFDALRYITLPNLRHYHLDLRTDEDARSYLSNFLVFPSPSVSLSGMFCETETVLTLFLHLGTVLTLDLVGCEGKAVVECLGMRYSVAGTNPSLVLPSLVRLRVRPRFLRSLYMGLLDRSSRRSVVDCIEFVTSDGKAVCANTDMAMQLDDIRSIAHTVRWRSELIYVIGPNQCMPYARLH</sequence>
<feature type="domain" description="F-box" evidence="1">
    <location>
        <begin position="57"/>
        <end position="112"/>
    </location>
</feature>
<dbReference type="SUPFAM" id="SSF81383">
    <property type="entry name" value="F-box domain"/>
    <property type="match status" value="1"/>
</dbReference>
<accession>A0AAW0CLL2</accession>
<dbReference type="EMBL" id="JAWWNJ010000015">
    <property type="protein sequence ID" value="KAK7040611.1"/>
    <property type="molecule type" value="Genomic_DNA"/>
</dbReference>
<reference evidence="2 3" key="1">
    <citation type="journal article" date="2024" name="J Genomics">
        <title>Draft genome sequencing and assembly of Favolaschia claudopus CIRM-BRFM 2984 isolated from oak limbs.</title>
        <authorList>
            <person name="Navarro D."/>
            <person name="Drula E."/>
            <person name="Chaduli D."/>
            <person name="Cazenave R."/>
            <person name="Ahrendt S."/>
            <person name="Wang J."/>
            <person name="Lipzen A."/>
            <person name="Daum C."/>
            <person name="Barry K."/>
            <person name="Grigoriev I.V."/>
            <person name="Favel A."/>
            <person name="Rosso M.N."/>
            <person name="Martin F."/>
        </authorList>
    </citation>
    <scope>NUCLEOTIDE SEQUENCE [LARGE SCALE GENOMIC DNA]</scope>
    <source>
        <strain evidence="2 3">CIRM-BRFM 2984</strain>
    </source>
</reference>
<evidence type="ECO:0000313" key="3">
    <source>
        <dbReference type="Proteomes" id="UP001362999"/>
    </source>
</evidence>
<dbReference type="Gene3D" id="1.20.1280.50">
    <property type="match status" value="1"/>
</dbReference>
<dbReference type="AlphaFoldDB" id="A0AAW0CLL2"/>
<proteinExistence type="predicted"/>
<evidence type="ECO:0000259" key="1">
    <source>
        <dbReference type="Pfam" id="PF12937"/>
    </source>
</evidence>
<gene>
    <name evidence="2" type="ORF">R3P38DRAFT_3180554</name>
</gene>
<protein>
    <recommendedName>
        <fullName evidence="1">F-box domain-containing protein</fullName>
    </recommendedName>
</protein>
<comment type="caution">
    <text evidence="2">The sequence shown here is derived from an EMBL/GenBank/DDBJ whole genome shotgun (WGS) entry which is preliminary data.</text>
</comment>
<keyword evidence="3" id="KW-1185">Reference proteome</keyword>
<dbReference type="InterPro" id="IPR001810">
    <property type="entry name" value="F-box_dom"/>
</dbReference>
<dbReference type="Proteomes" id="UP001362999">
    <property type="component" value="Unassembled WGS sequence"/>
</dbReference>
<name>A0AAW0CLL2_9AGAR</name>
<dbReference type="InterPro" id="IPR036047">
    <property type="entry name" value="F-box-like_dom_sf"/>
</dbReference>
<organism evidence="2 3">
    <name type="scientific">Favolaschia claudopus</name>
    <dbReference type="NCBI Taxonomy" id="2862362"/>
    <lineage>
        <taxon>Eukaryota</taxon>
        <taxon>Fungi</taxon>
        <taxon>Dikarya</taxon>
        <taxon>Basidiomycota</taxon>
        <taxon>Agaricomycotina</taxon>
        <taxon>Agaricomycetes</taxon>
        <taxon>Agaricomycetidae</taxon>
        <taxon>Agaricales</taxon>
        <taxon>Marasmiineae</taxon>
        <taxon>Mycenaceae</taxon>
        <taxon>Favolaschia</taxon>
    </lineage>
</organism>
<evidence type="ECO:0000313" key="2">
    <source>
        <dbReference type="EMBL" id="KAK7040611.1"/>
    </source>
</evidence>